<evidence type="ECO:0000313" key="2">
    <source>
        <dbReference type="EMBL" id="KAK7263156.1"/>
    </source>
</evidence>
<dbReference type="EMBL" id="JAYKXN010000008">
    <property type="protein sequence ID" value="KAK7263156.1"/>
    <property type="molecule type" value="Genomic_DNA"/>
</dbReference>
<evidence type="ECO:0000256" key="1">
    <source>
        <dbReference type="ARBA" id="ARBA00022679"/>
    </source>
</evidence>
<sequence>MEAVHVVSTTTIHAPSHCNDGDSSKQIELTPWDLIFLPIETNQRGLLFRNEENHTASQILHLKHTLSSTLAFFPPLTGRLATLQHPDNTVSYHIVCNNAGALFVHAIAHNTTVSDILQPNYVPLFLNSFFPLNGIRNYQGTSQPLLGVQVTELLDGVFIAFSINHAVADGQSFWHFVNSWAEISRGSQKISKLPVFERYFPEDINRPIRFPFTEEEKQHSKSLIPELPAERIFRFSEEKIAQLKLKANTEVNTNKISSLQALLTHLWRSVIRCQSLDPKEETHCMMMMGARPRMDPPLGEGYFGNAGVVSGVSMKAGELLQSGLGKVALEMNKIISLHSHERMKNQYESWVRSPKLARLGGMACSTALATSSSPRFDIYGNDFGWGKPVAVRSGGANKSNGKLSVFCGAEEGSIDIEVCLPYEILEAMEKDTEFMGAISP</sequence>
<dbReference type="PANTHER" id="PTHR31896:SF43">
    <property type="entry name" value="PROTEIN ENHANCED PSEUDOMONAS SUSCEPTIBILITY 1"/>
    <property type="match status" value="1"/>
</dbReference>
<proteinExistence type="predicted"/>
<dbReference type="InterPro" id="IPR051283">
    <property type="entry name" value="Sec_Metabolite_Acyltrans"/>
</dbReference>
<keyword evidence="3" id="KW-1185">Reference proteome</keyword>
<name>A0AAN9I7N8_CLITE</name>
<dbReference type="Pfam" id="PF02458">
    <property type="entry name" value="Transferase"/>
    <property type="match status" value="1"/>
</dbReference>
<evidence type="ECO:0008006" key="4">
    <source>
        <dbReference type="Google" id="ProtNLM"/>
    </source>
</evidence>
<dbReference type="PANTHER" id="PTHR31896">
    <property type="entry name" value="FAMILY REGULATORY PROTEIN, PUTATIVE (AFU_ORTHOLOGUE AFUA_3G14730)-RELATED"/>
    <property type="match status" value="1"/>
</dbReference>
<reference evidence="2 3" key="1">
    <citation type="submission" date="2024-01" db="EMBL/GenBank/DDBJ databases">
        <title>The genomes of 5 underutilized Papilionoideae crops provide insights into root nodulation and disease resistance.</title>
        <authorList>
            <person name="Yuan L."/>
        </authorList>
    </citation>
    <scope>NUCLEOTIDE SEQUENCE [LARGE SCALE GENOMIC DNA]</scope>
    <source>
        <strain evidence="2">LY-2023</strain>
        <tissue evidence="2">Leaf</tissue>
    </source>
</reference>
<comment type="caution">
    <text evidence="2">The sequence shown here is derived from an EMBL/GenBank/DDBJ whole genome shotgun (WGS) entry which is preliminary data.</text>
</comment>
<dbReference type="InterPro" id="IPR023213">
    <property type="entry name" value="CAT-like_dom_sf"/>
</dbReference>
<gene>
    <name evidence="2" type="ORF">RJT34_30741</name>
</gene>
<dbReference type="Proteomes" id="UP001359559">
    <property type="component" value="Unassembled WGS sequence"/>
</dbReference>
<protein>
    <recommendedName>
        <fullName evidence="4">Acetyltransferase</fullName>
    </recommendedName>
</protein>
<organism evidence="2 3">
    <name type="scientific">Clitoria ternatea</name>
    <name type="common">Butterfly pea</name>
    <dbReference type="NCBI Taxonomy" id="43366"/>
    <lineage>
        <taxon>Eukaryota</taxon>
        <taxon>Viridiplantae</taxon>
        <taxon>Streptophyta</taxon>
        <taxon>Embryophyta</taxon>
        <taxon>Tracheophyta</taxon>
        <taxon>Spermatophyta</taxon>
        <taxon>Magnoliopsida</taxon>
        <taxon>eudicotyledons</taxon>
        <taxon>Gunneridae</taxon>
        <taxon>Pentapetalae</taxon>
        <taxon>rosids</taxon>
        <taxon>fabids</taxon>
        <taxon>Fabales</taxon>
        <taxon>Fabaceae</taxon>
        <taxon>Papilionoideae</taxon>
        <taxon>50 kb inversion clade</taxon>
        <taxon>NPAAA clade</taxon>
        <taxon>indigoferoid/millettioid clade</taxon>
        <taxon>Phaseoleae</taxon>
        <taxon>Clitoria</taxon>
    </lineage>
</organism>
<dbReference type="GO" id="GO:0016740">
    <property type="term" value="F:transferase activity"/>
    <property type="evidence" value="ECO:0007669"/>
    <property type="project" value="UniProtKB-KW"/>
</dbReference>
<dbReference type="AlphaFoldDB" id="A0AAN9I7N8"/>
<accession>A0AAN9I7N8</accession>
<keyword evidence="1" id="KW-0808">Transferase</keyword>
<evidence type="ECO:0000313" key="3">
    <source>
        <dbReference type="Proteomes" id="UP001359559"/>
    </source>
</evidence>
<dbReference type="Gene3D" id="3.30.559.10">
    <property type="entry name" value="Chloramphenicol acetyltransferase-like domain"/>
    <property type="match status" value="2"/>
</dbReference>